<dbReference type="Proteomes" id="UP000654482">
    <property type="component" value="Unassembled WGS sequence"/>
</dbReference>
<keyword evidence="4" id="KW-1185">Reference proteome</keyword>
<dbReference type="Pfam" id="PF02518">
    <property type="entry name" value="HATPase_c"/>
    <property type="match status" value="1"/>
</dbReference>
<dbReference type="SUPFAM" id="SSF55874">
    <property type="entry name" value="ATPase domain of HSP90 chaperone/DNA topoisomerase II/histidine kinase"/>
    <property type="match status" value="1"/>
</dbReference>
<evidence type="ECO:0000259" key="2">
    <source>
        <dbReference type="PROSITE" id="PS50109"/>
    </source>
</evidence>
<keyword evidence="1 3" id="KW-0808">Transferase</keyword>
<dbReference type="EMBL" id="JADEWZ010000024">
    <property type="protein sequence ID" value="MBE9117350.1"/>
    <property type="molecule type" value="Genomic_DNA"/>
</dbReference>
<dbReference type="InterPro" id="IPR003594">
    <property type="entry name" value="HATPase_dom"/>
</dbReference>
<dbReference type="Gene3D" id="1.10.287.130">
    <property type="match status" value="1"/>
</dbReference>
<evidence type="ECO:0000313" key="4">
    <source>
        <dbReference type="Proteomes" id="UP000654482"/>
    </source>
</evidence>
<dbReference type="PROSITE" id="PS50109">
    <property type="entry name" value="HIS_KIN"/>
    <property type="match status" value="1"/>
</dbReference>
<dbReference type="GO" id="GO:0016301">
    <property type="term" value="F:kinase activity"/>
    <property type="evidence" value="ECO:0007669"/>
    <property type="project" value="UniProtKB-KW"/>
</dbReference>
<gene>
    <name evidence="3" type="ORF">IQ249_15735</name>
</gene>
<dbReference type="PANTHER" id="PTHR43065">
    <property type="entry name" value="SENSOR HISTIDINE KINASE"/>
    <property type="match status" value="1"/>
</dbReference>
<reference evidence="3" key="1">
    <citation type="submission" date="2020-10" db="EMBL/GenBank/DDBJ databases">
        <authorList>
            <person name="Castelo-Branco R."/>
            <person name="Eusebio N."/>
            <person name="Adriana R."/>
            <person name="Vieira A."/>
            <person name="Brugerolle De Fraissinette N."/>
            <person name="Rezende De Castro R."/>
            <person name="Schneider M.P."/>
            <person name="Vasconcelos V."/>
            <person name="Leao P.N."/>
        </authorList>
    </citation>
    <scope>NUCLEOTIDE SEQUENCE</scope>
    <source>
        <strain evidence="3">LEGE 07157</strain>
    </source>
</reference>
<accession>A0A8J7DYA8</accession>
<evidence type="ECO:0000313" key="3">
    <source>
        <dbReference type="EMBL" id="MBE9117350.1"/>
    </source>
</evidence>
<comment type="caution">
    <text evidence="3">The sequence shown here is derived from an EMBL/GenBank/DDBJ whole genome shotgun (WGS) entry which is preliminary data.</text>
</comment>
<keyword evidence="1 3" id="KW-0418">Kinase</keyword>
<dbReference type="RefSeq" id="WP_194030440.1">
    <property type="nucleotide sequence ID" value="NZ_JADEWZ010000024.1"/>
</dbReference>
<feature type="domain" description="Histidine kinase" evidence="2">
    <location>
        <begin position="187"/>
        <end position="449"/>
    </location>
</feature>
<sequence length="449" mass="50672">MKPFSVEPQPHLPQYRNYDLSIESTLLELSLHDFQLDITAPVNHLTQAFTKYPLLPGAILTEDRQFFGAISRRQILEYLLLPEGLQLFLEKPLQRLYSYARPDLFILPGNTPILTAARRVLRRSPQLLWDPIIVKIDPSTYQLLDFGQLNLAAWQIRGIETQVRYERTQAQMIQSEKMASLGRLVDGLAHEILDPVGFIWGNLTHITNYSETLLELLSAYEDRLSDLPEELLTLKEELDSDYLQDDFPRAVDSITVGAKRLKQLVTSLQNFCHVDSVYPKPADLHACLDGILLLLKSRLTSEIKVVKNYGSLPPVTCYLSSLTQVFMNIITNAVDVLLDDAVSQDFLDPQIQDTQPTITITTAIESRQIAKTATLTRWVSIRIADNGSGMSEKLQQKIRESFTVEKRAAKETSLAVSYQAIAAKHGGELKLKSKLGVGTEFEILLPLIE</sequence>
<dbReference type="PANTHER" id="PTHR43065:SF50">
    <property type="entry name" value="HISTIDINE KINASE"/>
    <property type="match status" value="1"/>
</dbReference>
<evidence type="ECO:0000256" key="1">
    <source>
        <dbReference type="ARBA" id="ARBA00022777"/>
    </source>
</evidence>
<dbReference type="Gene3D" id="3.30.565.10">
    <property type="entry name" value="Histidine kinase-like ATPase, C-terminal domain"/>
    <property type="match status" value="1"/>
</dbReference>
<dbReference type="AlphaFoldDB" id="A0A8J7DYA8"/>
<organism evidence="3 4">
    <name type="scientific">Lusitaniella coriacea LEGE 07157</name>
    <dbReference type="NCBI Taxonomy" id="945747"/>
    <lineage>
        <taxon>Bacteria</taxon>
        <taxon>Bacillati</taxon>
        <taxon>Cyanobacteriota</taxon>
        <taxon>Cyanophyceae</taxon>
        <taxon>Spirulinales</taxon>
        <taxon>Lusitaniellaceae</taxon>
        <taxon>Lusitaniella</taxon>
    </lineage>
</organism>
<dbReference type="InterPro" id="IPR036890">
    <property type="entry name" value="HATPase_C_sf"/>
</dbReference>
<name>A0A8J7DYA8_9CYAN</name>
<dbReference type="InterPro" id="IPR005467">
    <property type="entry name" value="His_kinase_dom"/>
</dbReference>
<proteinExistence type="predicted"/>
<protein>
    <submittedName>
        <fullName evidence="3">HAMP domain-containing histidine kinase</fullName>
    </submittedName>
</protein>
<dbReference type="SMART" id="SM00387">
    <property type="entry name" value="HATPase_c"/>
    <property type="match status" value="1"/>
</dbReference>